<dbReference type="Pfam" id="PF00027">
    <property type="entry name" value="cNMP_binding"/>
    <property type="match status" value="1"/>
</dbReference>
<dbReference type="GO" id="GO:0004862">
    <property type="term" value="F:cAMP-dependent protein kinase inhibitor activity"/>
    <property type="evidence" value="ECO:0000318"/>
    <property type="project" value="GO_Central"/>
</dbReference>
<dbReference type="InterPro" id="IPR000595">
    <property type="entry name" value="cNMP-bd_dom"/>
</dbReference>
<dbReference type="CDD" id="cd00038">
    <property type="entry name" value="CAP_ED"/>
    <property type="match status" value="2"/>
</dbReference>
<dbReference type="InterPro" id="IPR014710">
    <property type="entry name" value="RmlC-like_jellyroll"/>
</dbReference>
<dbReference type="RefSeq" id="XP_001444824.1">
    <property type="nucleotide sequence ID" value="XM_001444787.1"/>
</dbReference>
<dbReference type="GO" id="GO:0005829">
    <property type="term" value="C:cytosol"/>
    <property type="evidence" value="ECO:0000318"/>
    <property type="project" value="GO_Central"/>
</dbReference>
<dbReference type="OrthoDB" id="2021138at2759"/>
<dbReference type="GO" id="GO:0030552">
    <property type="term" value="F:cAMP binding"/>
    <property type="evidence" value="ECO:0000318"/>
    <property type="project" value="GO_Central"/>
</dbReference>
<dbReference type="InterPro" id="IPR018490">
    <property type="entry name" value="cNMP-bd_dom_sf"/>
</dbReference>
<evidence type="ECO:0000313" key="4">
    <source>
        <dbReference type="Proteomes" id="UP000000600"/>
    </source>
</evidence>
<sequence>MNMPSQFVVSDRQLFDFKKPQNKSDSEEELQLQQQLLQNYTRRQKKLLDIEAIKQELNSRPQIDSEVSPRIGKMSSRLRAKSPPNFILPTSPLLIEQLQSVSSIKLMKEQVPVEIMNKVYSELRYSYVPANTAVYRQGDSNKKYYILLDGKCVVMKPKDKMVGFLKLESEQEGKAKQQNMRRNDPDPYGLKSAFPDYKVLKVLINGDAFGEAAIKMYSPRASTVFAIENSHLVFLSEQAYLQLLDPFLSKSLDDKINYFTQTPIFKEIDFELNEIMGILIECHQITYKASEILYEENERSNHIYFIINGQVELSKQLKSKQIVLSSYGEYQHFGEVEVFHNIPRFTRARVISPRLTVYKIGQSKFFDNLGNIQIYENFKSTSKVILKHWTLIFETAKSQVNQKDEIFQAAQDQLTNRRNESSKQIVNKQIIEVQGDKLSQVKVFQNLADSNIQDIKSIGNSPIKTILQRVYSNALQQYQAKLLKMPLQTQCSDDHCIRSHKDKTFFYTERSSPERRRNSQLNPRLPTMAQNSSSNSKVDLNQVFESISRLPRIPRDNLVLSLMYQQAYKSENPEKKAKQIQQVIQASFRNVKGDLKSKDKVVSGWKYKSSDQIIKNLKQSDASQEKRFKEDYMVFVQSKRLS</sequence>
<keyword evidence="4" id="KW-1185">Reference proteome</keyword>
<evidence type="ECO:0000259" key="2">
    <source>
        <dbReference type="PROSITE" id="PS50042"/>
    </source>
</evidence>
<protein>
    <recommendedName>
        <fullName evidence="2">Cyclic nucleotide-binding domain-containing protein</fullName>
    </recommendedName>
</protein>
<dbReference type="KEGG" id="ptm:GSPATT00012912001"/>
<feature type="domain" description="Cyclic nucleotide-binding" evidence="2">
    <location>
        <begin position="264"/>
        <end position="365"/>
    </location>
</feature>
<accession>A0D310</accession>
<dbReference type="STRING" id="5888.A0D310"/>
<feature type="domain" description="Cyclic nucleotide-binding" evidence="2">
    <location>
        <begin position="107"/>
        <end position="244"/>
    </location>
</feature>
<evidence type="ECO:0000313" key="3">
    <source>
        <dbReference type="EMBL" id="CAK77427.1"/>
    </source>
</evidence>
<dbReference type="Proteomes" id="UP000000600">
    <property type="component" value="Unassembled WGS sequence"/>
</dbReference>
<dbReference type="GO" id="GO:0007189">
    <property type="term" value="P:adenylate cyclase-activating G protein-coupled receptor signaling pathway"/>
    <property type="evidence" value="ECO:0000318"/>
    <property type="project" value="GO_Central"/>
</dbReference>
<dbReference type="AlphaFoldDB" id="A0D310"/>
<reference evidence="3 4" key="1">
    <citation type="journal article" date="2006" name="Nature">
        <title>Global trends of whole-genome duplications revealed by the ciliate Paramecium tetraurelia.</title>
        <authorList>
            <consortium name="Genoscope"/>
            <person name="Aury J.-M."/>
            <person name="Jaillon O."/>
            <person name="Duret L."/>
            <person name="Noel B."/>
            <person name="Jubin C."/>
            <person name="Porcel B.M."/>
            <person name="Segurens B."/>
            <person name="Daubin V."/>
            <person name="Anthouard V."/>
            <person name="Aiach N."/>
            <person name="Arnaiz O."/>
            <person name="Billaut A."/>
            <person name="Beisson J."/>
            <person name="Blanc I."/>
            <person name="Bouhouche K."/>
            <person name="Camara F."/>
            <person name="Duharcourt S."/>
            <person name="Guigo R."/>
            <person name="Gogendeau D."/>
            <person name="Katinka M."/>
            <person name="Keller A.-M."/>
            <person name="Kissmehl R."/>
            <person name="Klotz C."/>
            <person name="Koll F."/>
            <person name="Le Moue A."/>
            <person name="Lepere C."/>
            <person name="Malinsky S."/>
            <person name="Nowacki M."/>
            <person name="Nowak J.K."/>
            <person name="Plattner H."/>
            <person name="Poulain J."/>
            <person name="Ruiz F."/>
            <person name="Serrano V."/>
            <person name="Zagulski M."/>
            <person name="Dessen P."/>
            <person name="Betermier M."/>
            <person name="Weissenbach J."/>
            <person name="Scarpelli C."/>
            <person name="Schachter V."/>
            <person name="Sperling L."/>
            <person name="Meyer E."/>
            <person name="Cohen J."/>
            <person name="Wincker P."/>
        </authorList>
    </citation>
    <scope>NUCLEOTIDE SEQUENCE [LARGE SCALE GENOMIC DNA]</scope>
    <source>
        <strain evidence="3 4">Stock d4-2</strain>
    </source>
</reference>
<dbReference type="PROSITE" id="PS50042">
    <property type="entry name" value="CNMP_BINDING_3"/>
    <property type="match status" value="2"/>
</dbReference>
<dbReference type="HOGENOM" id="CLU_432446_0_0_1"/>
<organism evidence="3 4">
    <name type="scientific">Paramecium tetraurelia</name>
    <dbReference type="NCBI Taxonomy" id="5888"/>
    <lineage>
        <taxon>Eukaryota</taxon>
        <taxon>Sar</taxon>
        <taxon>Alveolata</taxon>
        <taxon>Ciliophora</taxon>
        <taxon>Intramacronucleata</taxon>
        <taxon>Oligohymenophorea</taxon>
        <taxon>Peniculida</taxon>
        <taxon>Parameciidae</taxon>
        <taxon>Paramecium</taxon>
    </lineage>
</organism>
<dbReference type="EMBL" id="CT868274">
    <property type="protein sequence ID" value="CAK77427.1"/>
    <property type="molecule type" value="Genomic_DNA"/>
</dbReference>
<name>A0D310_PARTE</name>
<dbReference type="GO" id="GO:0005952">
    <property type="term" value="C:cAMP-dependent protein kinase complex"/>
    <property type="evidence" value="ECO:0000318"/>
    <property type="project" value="GO_Central"/>
</dbReference>
<proteinExistence type="predicted"/>
<dbReference type="PANTHER" id="PTHR23011">
    <property type="entry name" value="CYCLIC NUCLEOTIDE-BINDING DOMAIN CONTAINING PROTEIN"/>
    <property type="match status" value="1"/>
</dbReference>
<dbReference type="InParanoid" id="A0D310"/>
<feature type="region of interest" description="Disordered" evidence="1">
    <location>
        <begin position="509"/>
        <end position="534"/>
    </location>
</feature>
<dbReference type="SUPFAM" id="SSF51206">
    <property type="entry name" value="cAMP-binding domain-like"/>
    <property type="match status" value="2"/>
</dbReference>
<dbReference type="Gene3D" id="2.60.120.10">
    <property type="entry name" value="Jelly Rolls"/>
    <property type="match status" value="2"/>
</dbReference>
<gene>
    <name evidence="3" type="ORF">GSPATT00012912001</name>
</gene>
<dbReference type="GeneID" id="5030609"/>
<dbReference type="OMA" id="GILIECH"/>
<evidence type="ECO:0000256" key="1">
    <source>
        <dbReference type="SAM" id="MobiDB-lite"/>
    </source>
</evidence>
<dbReference type="GO" id="GO:0034236">
    <property type="term" value="F:protein kinase A catalytic subunit binding"/>
    <property type="evidence" value="ECO:0000318"/>
    <property type="project" value="GO_Central"/>
</dbReference>
<dbReference type="PANTHER" id="PTHR23011:SF28">
    <property type="entry name" value="CYCLIC NUCLEOTIDE-BINDING DOMAIN CONTAINING PROTEIN"/>
    <property type="match status" value="1"/>
</dbReference>